<dbReference type="InterPro" id="IPR001509">
    <property type="entry name" value="Epimerase_deHydtase"/>
</dbReference>
<sequence length="356" mass="39376">MTKIALFGACGEVGQHIDQALTALGYHVTRIGRRVRPELTRYVAVDLFDTASVINLCYQHDLIINAAGPASMIRDTIARVAIETHSHYVDVGGEGNVFEQLQRDMMSREYESCCVFGAGFVPGFTSLLAYIAKGKLQEVQSLELFVGGIERFTITSAEDFIASLDGDEALSGSVIKDGGIVREATKDCYESPLGTKTFIALPYLSTEHQRTAQALLIDNYAAFNLIADRQLLMTAHGEEDQKVPSLVTLSESMVKQYGTQQYCEMEARGWIADQPVTLGLQCRFNNGYRLTGLVAAFTAHQLLSEKPDSHSHGLFWLSDVIDVDSLISFLRELNLFSHWELSISPNFALEFEEGVL</sequence>
<accession>A0AAW7YDP8</accession>
<name>A0AAW7YDP8_9GAMM</name>
<dbReference type="AlphaFoldDB" id="A0AAW7YDP8"/>
<dbReference type="Gene3D" id="3.40.50.720">
    <property type="entry name" value="NAD(P)-binding Rossmann-like Domain"/>
    <property type="match status" value="1"/>
</dbReference>
<reference evidence="2" key="1">
    <citation type="submission" date="2023-07" db="EMBL/GenBank/DDBJ databases">
        <title>Genome content predicts the carbon catabolic preferences of heterotrophic bacteria.</title>
        <authorList>
            <person name="Gralka M."/>
        </authorList>
    </citation>
    <scope>NUCLEOTIDE SEQUENCE</scope>
    <source>
        <strain evidence="2">G2M05</strain>
    </source>
</reference>
<evidence type="ECO:0000313" key="3">
    <source>
        <dbReference type="Proteomes" id="UP001170624"/>
    </source>
</evidence>
<feature type="domain" description="NAD-dependent epimerase/dehydratase" evidence="1">
    <location>
        <begin position="6"/>
        <end position="79"/>
    </location>
</feature>
<protein>
    <submittedName>
        <fullName evidence="2">NAD-dependent epimerase/dehydratase family protein</fullName>
    </submittedName>
</protein>
<dbReference type="Proteomes" id="UP001170624">
    <property type="component" value="Unassembled WGS sequence"/>
</dbReference>
<dbReference type="RefSeq" id="WP_303501146.1">
    <property type="nucleotide sequence ID" value="NZ_JAUOPU010000030.1"/>
</dbReference>
<dbReference type="EMBL" id="JAUOPU010000030">
    <property type="protein sequence ID" value="MDO6544750.1"/>
    <property type="molecule type" value="Genomic_DNA"/>
</dbReference>
<organism evidence="2 3">
    <name type="scientific">Photobacterium sanguinicancri</name>
    <dbReference type="NCBI Taxonomy" id="875932"/>
    <lineage>
        <taxon>Bacteria</taxon>
        <taxon>Pseudomonadati</taxon>
        <taxon>Pseudomonadota</taxon>
        <taxon>Gammaproteobacteria</taxon>
        <taxon>Vibrionales</taxon>
        <taxon>Vibrionaceae</taxon>
        <taxon>Photobacterium</taxon>
    </lineage>
</organism>
<gene>
    <name evidence="2" type="ORF">Q4568_19620</name>
</gene>
<proteinExistence type="predicted"/>
<dbReference type="PANTHER" id="PTHR43781:SF1">
    <property type="entry name" value="SACCHAROPINE DEHYDROGENASE"/>
    <property type="match status" value="1"/>
</dbReference>
<evidence type="ECO:0000259" key="1">
    <source>
        <dbReference type="Pfam" id="PF01370"/>
    </source>
</evidence>
<dbReference type="SUPFAM" id="SSF51735">
    <property type="entry name" value="NAD(P)-binding Rossmann-fold domains"/>
    <property type="match status" value="1"/>
</dbReference>
<dbReference type="PANTHER" id="PTHR43781">
    <property type="entry name" value="SACCHAROPINE DEHYDROGENASE"/>
    <property type="match status" value="1"/>
</dbReference>
<dbReference type="Pfam" id="PF01370">
    <property type="entry name" value="Epimerase"/>
    <property type="match status" value="1"/>
</dbReference>
<dbReference type="InterPro" id="IPR036291">
    <property type="entry name" value="NAD(P)-bd_dom_sf"/>
</dbReference>
<comment type="caution">
    <text evidence="2">The sequence shown here is derived from an EMBL/GenBank/DDBJ whole genome shotgun (WGS) entry which is preliminary data.</text>
</comment>
<evidence type="ECO:0000313" key="2">
    <source>
        <dbReference type="EMBL" id="MDO6544750.1"/>
    </source>
</evidence>